<keyword evidence="12" id="KW-1185">Reference proteome</keyword>
<dbReference type="RefSeq" id="WP_088560038.1">
    <property type="nucleotide sequence ID" value="NZ_FYEH01000002.1"/>
</dbReference>
<keyword evidence="6" id="KW-0472">Membrane</keyword>
<feature type="region of interest" description="G5" evidence="7">
    <location>
        <begin position="164"/>
        <end position="166"/>
    </location>
</feature>
<evidence type="ECO:0000259" key="9">
    <source>
        <dbReference type="PROSITE" id="PS50823"/>
    </source>
</evidence>
<accession>A0A212QPG9</accession>
<feature type="binding site" evidence="6">
    <location>
        <begin position="71"/>
        <end position="75"/>
    </location>
    <ligand>
        <name>GTP</name>
        <dbReference type="ChEBI" id="CHEBI:37565"/>
    </ligand>
</feature>
<evidence type="ECO:0000256" key="8">
    <source>
        <dbReference type="RuleBase" id="RU003761"/>
    </source>
</evidence>
<dbReference type="Pfam" id="PF07650">
    <property type="entry name" value="KH_2"/>
    <property type="match status" value="1"/>
</dbReference>
<keyword evidence="6" id="KW-0699">rRNA-binding</keyword>
<evidence type="ECO:0000313" key="11">
    <source>
        <dbReference type="EMBL" id="SNB61312.1"/>
    </source>
</evidence>
<feature type="domain" description="KH type-2" evidence="9">
    <location>
        <begin position="216"/>
        <end position="294"/>
    </location>
</feature>
<dbReference type="GO" id="GO:0070181">
    <property type="term" value="F:small ribosomal subunit rRNA binding"/>
    <property type="evidence" value="ECO:0007669"/>
    <property type="project" value="UniProtKB-UniRule"/>
</dbReference>
<comment type="subcellular location">
    <subcellularLocation>
        <location evidence="6">Cytoplasm</location>
    </subcellularLocation>
    <subcellularLocation>
        <location evidence="6">Cell membrane</location>
        <topology evidence="6">Peripheral membrane protein</topology>
    </subcellularLocation>
</comment>
<dbReference type="InterPro" id="IPR015946">
    <property type="entry name" value="KH_dom-like_a/b"/>
</dbReference>
<dbReference type="HAMAP" id="MF_00367">
    <property type="entry name" value="GTPase_Era"/>
    <property type="match status" value="1"/>
</dbReference>
<dbReference type="InterPro" id="IPR030388">
    <property type="entry name" value="G_ERA_dom"/>
</dbReference>
<dbReference type="OrthoDB" id="9805918at2"/>
<dbReference type="NCBIfam" id="TIGR00231">
    <property type="entry name" value="small_GTP"/>
    <property type="match status" value="1"/>
</dbReference>
<evidence type="ECO:0000256" key="5">
    <source>
        <dbReference type="ARBA" id="ARBA00023134"/>
    </source>
</evidence>
<dbReference type="CDD" id="cd04163">
    <property type="entry name" value="Era"/>
    <property type="match status" value="1"/>
</dbReference>
<dbReference type="PRINTS" id="PR00326">
    <property type="entry name" value="GTP1OBG"/>
</dbReference>
<dbReference type="InterPro" id="IPR005225">
    <property type="entry name" value="Small_GTP-bd"/>
</dbReference>
<dbReference type="GO" id="GO:0005829">
    <property type="term" value="C:cytosol"/>
    <property type="evidence" value="ECO:0007669"/>
    <property type="project" value="TreeGrafter"/>
</dbReference>
<dbReference type="Proteomes" id="UP000197065">
    <property type="component" value="Unassembled WGS sequence"/>
</dbReference>
<dbReference type="Gene3D" id="3.40.50.300">
    <property type="entry name" value="P-loop containing nucleotide triphosphate hydrolases"/>
    <property type="match status" value="1"/>
</dbReference>
<dbReference type="GO" id="GO:0000028">
    <property type="term" value="P:ribosomal small subunit assembly"/>
    <property type="evidence" value="ECO:0007669"/>
    <property type="project" value="TreeGrafter"/>
</dbReference>
<dbReference type="NCBIfam" id="TIGR00436">
    <property type="entry name" value="era"/>
    <property type="match status" value="1"/>
</dbReference>
<evidence type="ECO:0000256" key="2">
    <source>
        <dbReference type="ARBA" id="ARBA00020484"/>
    </source>
</evidence>
<feature type="domain" description="Era-type G" evidence="10">
    <location>
        <begin position="16"/>
        <end position="185"/>
    </location>
</feature>
<feature type="region of interest" description="G3" evidence="7">
    <location>
        <begin position="71"/>
        <end position="74"/>
    </location>
</feature>
<dbReference type="NCBIfam" id="NF000908">
    <property type="entry name" value="PRK00089.1"/>
    <property type="match status" value="1"/>
</dbReference>
<protein>
    <recommendedName>
        <fullName evidence="2 6">GTPase Era</fullName>
    </recommendedName>
</protein>
<dbReference type="PANTHER" id="PTHR42698:SF1">
    <property type="entry name" value="GTPASE ERA, MITOCHONDRIAL"/>
    <property type="match status" value="1"/>
</dbReference>
<dbReference type="EMBL" id="FYEH01000002">
    <property type="protein sequence ID" value="SNB61312.1"/>
    <property type="molecule type" value="Genomic_DNA"/>
</dbReference>
<dbReference type="SUPFAM" id="SSF52540">
    <property type="entry name" value="P-loop containing nucleoside triphosphate hydrolases"/>
    <property type="match status" value="1"/>
</dbReference>
<keyword evidence="6" id="KW-1003">Cell membrane</keyword>
<dbReference type="InterPro" id="IPR027417">
    <property type="entry name" value="P-loop_NTPase"/>
</dbReference>
<comment type="function">
    <text evidence="6">An essential GTPase that binds both GDP and GTP, with rapid nucleotide exchange. Plays a role in 16S rRNA processing and 30S ribosomal subunit biogenesis and possibly also in cell cycle regulation and energy metabolism.</text>
</comment>
<dbReference type="Gene3D" id="3.30.300.20">
    <property type="match status" value="1"/>
</dbReference>
<dbReference type="Pfam" id="PF01926">
    <property type="entry name" value="MMR_HSR1"/>
    <property type="match status" value="1"/>
</dbReference>
<dbReference type="GO" id="GO:0003924">
    <property type="term" value="F:GTPase activity"/>
    <property type="evidence" value="ECO:0007669"/>
    <property type="project" value="UniProtKB-UniRule"/>
</dbReference>
<evidence type="ECO:0000259" key="10">
    <source>
        <dbReference type="PROSITE" id="PS51713"/>
    </source>
</evidence>
<evidence type="ECO:0000256" key="4">
    <source>
        <dbReference type="ARBA" id="ARBA00022884"/>
    </source>
</evidence>
<feature type="region of interest" description="G4" evidence="7">
    <location>
        <begin position="135"/>
        <end position="138"/>
    </location>
</feature>
<evidence type="ECO:0000256" key="3">
    <source>
        <dbReference type="ARBA" id="ARBA00022741"/>
    </source>
</evidence>
<keyword evidence="3 6" id="KW-0547">Nucleotide-binding</keyword>
<dbReference type="PROSITE" id="PS51713">
    <property type="entry name" value="G_ERA"/>
    <property type="match status" value="1"/>
</dbReference>
<feature type="binding site" evidence="6">
    <location>
        <begin position="24"/>
        <end position="31"/>
    </location>
    <ligand>
        <name>GTP</name>
        <dbReference type="ChEBI" id="CHEBI:37565"/>
    </ligand>
</feature>
<evidence type="ECO:0000313" key="12">
    <source>
        <dbReference type="Proteomes" id="UP000197065"/>
    </source>
</evidence>
<reference evidence="11 12" key="1">
    <citation type="submission" date="2017-06" db="EMBL/GenBank/DDBJ databases">
        <authorList>
            <person name="Kim H.J."/>
            <person name="Triplett B.A."/>
        </authorList>
    </citation>
    <scope>NUCLEOTIDE SEQUENCE [LARGE SCALE GENOMIC DNA]</scope>
    <source>
        <strain evidence="11 12">B29T1</strain>
    </source>
</reference>
<name>A0A212QPG9_9PROT</name>
<feature type="region of interest" description="G1" evidence="7">
    <location>
        <begin position="24"/>
        <end position="31"/>
    </location>
</feature>
<dbReference type="GO" id="GO:0043024">
    <property type="term" value="F:ribosomal small subunit binding"/>
    <property type="evidence" value="ECO:0007669"/>
    <property type="project" value="TreeGrafter"/>
</dbReference>
<keyword evidence="6" id="KW-0690">Ribosome biogenesis</keyword>
<dbReference type="PROSITE" id="PS50823">
    <property type="entry name" value="KH_TYPE_2"/>
    <property type="match status" value="1"/>
</dbReference>
<dbReference type="GO" id="GO:0005525">
    <property type="term" value="F:GTP binding"/>
    <property type="evidence" value="ECO:0007669"/>
    <property type="project" value="UniProtKB-UniRule"/>
</dbReference>
<organism evidence="11 12">
    <name type="scientific">Arboricoccus pini</name>
    <dbReference type="NCBI Taxonomy" id="1963835"/>
    <lineage>
        <taxon>Bacteria</taxon>
        <taxon>Pseudomonadati</taxon>
        <taxon>Pseudomonadota</taxon>
        <taxon>Alphaproteobacteria</taxon>
        <taxon>Geminicoccales</taxon>
        <taxon>Geminicoccaceae</taxon>
        <taxon>Arboricoccus</taxon>
    </lineage>
</organism>
<evidence type="ECO:0000256" key="6">
    <source>
        <dbReference type="HAMAP-Rule" id="MF_00367"/>
    </source>
</evidence>
<keyword evidence="6" id="KW-0963">Cytoplasm</keyword>
<evidence type="ECO:0000256" key="1">
    <source>
        <dbReference type="ARBA" id="ARBA00007921"/>
    </source>
</evidence>
<feature type="region of interest" description="G2" evidence="7">
    <location>
        <begin position="50"/>
        <end position="54"/>
    </location>
</feature>
<dbReference type="InterPro" id="IPR009019">
    <property type="entry name" value="KH_sf_prok-type"/>
</dbReference>
<proteinExistence type="inferred from homology"/>
<dbReference type="PANTHER" id="PTHR42698">
    <property type="entry name" value="GTPASE ERA"/>
    <property type="match status" value="1"/>
</dbReference>
<keyword evidence="5 6" id="KW-0342">GTP-binding</keyword>
<feature type="binding site" evidence="6">
    <location>
        <begin position="135"/>
        <end position="138"/>
    </location>
    <ligand>
        <name>GTP</name>
        <dbReference type="ChEBI" id="CHEBI:37565"/>
    </ligand>
</feature>
<keyword evidence="4 6" id="KW-0694">RNA-binding</keyword>
<comment type="subunit">
    <text evidence="6">Monomer.</text>
</comment>
<dbReference type="CDD" id="cd22534">
    <property type="entry name" value="KH-II_Era"/>
    <property type="match status" value="1"/>
</dbReference>
<dbReference type="GO" id="GO:0005886">
    <property type="term" value="C:plasma membrane"/>
    <property type="evidence" value="ECO:0007669"/>
    <property type="project" value="UniProtKB-SubCell"/>
</dbReference>
<dbReference type="InterPro" id="IPR005662">
    <property type="entry name" value="GTPase_Era-like"/>
</dbReference>
<gene>
    <name evidence="6" type="primary">era</name>
    <name evidence="11" type="ORF">SAMN07250955_102174</name>
</gene>
<dbReference type="InterPro" id="IPR004044">
    <property type="entry name" value="KH_dom_type_2"/>
</dbReference>
<dbReference type="SUPFAM" id="SSF54814">
    <property type="entry name" value="Prokaryotic type KH domain (KH-domain type II)"/>
    <property type="match status" value="1"/>
</dbReference>
<dbReference type="InterPro" id="IPR006073">
    <property type="entry name" value="GTP-bd"/>
</dbReference>
<dbReference type="AlphaFoldDB" id="A0A212QPG9"/>
<comment type="similarity">
    <text evidence="1 6 7 8">Belongs to the TRAFAC class TrmE-Era-EngA-EngB-Septin-like GTPase superfamily. Era GTPase family.</text>
</comment>
<sequence>MTIPDTAASGAPASTRAGFVALLGAPNAGKSSLLNRLVGTKVSIVSPKVQTTRRRVIGIAIAGDAQLVFVDTPGIFEPHESRRLERAMVQAAWAGAAEADLVVAVVDARKGLDGDTMRVLDGIAKASTPAIVAINKIDLVEQPKLLPLIKAANERVPFVATFLVSALEGHGVPDLLADIGRRLPEEPWLFPEDQLSDLSSRALAAELTREQIFLKLNQELPYSITVETEAWNENTDTGEVRIDQTIYVQRDSQKAIVLGKGGRQIKAIGEAARKEIERNLECRVHLFLFVKVRERWTEDPERYRELGLDFNS</sequence>
<evidence type="ECO:0000256" key="7">
    <source>
        <dbReference type="PROSITE-ProRule" id="PRU01050"/>
    </source>
</evidence>